<evidence type="ECO:0000256" key="2">
    <source>
        <dbReference type="SAM" id="Coils"/>
    </source>
</evidence>
<accession>A0AA46DXZ1</accession>
<dbReference type="EMBL" id="SOBG01000006">
    <property type="protein sequence ID" value="TDT69188.1"/>
    <property type="molecule type" value="Genomic_DNA"/>
</dbReference>
<evidence type="ECO:0000313" key="6">
    <source>
        <dbReference type="Proteomes" id="UP000294678"/>
    </source>
</evidence>
<dbReference type="SMART" id="SM00471">
    <property type="entry name" value="HDc"/>
    <property type="match status" value="1"/>
</dbReference>
<gene>
    <name evidence="5" type="ORF">EV215_1530</name>
</gene>
<dbReference type="Gene3D" id="1.10.3210.10">
    <property type="entry name" value="Hypothetical protein af1432"/>
    <property type="match status" value="1"/>
</dbReference>
<dbReference type="InterPro" id="IPR052020">
    <property type="entry name" value="Cyclic_di-GMP/3'3'-cGAMP_PDE"/>
</dbReference>
<dbReference type="RefSeq" id="WP_134113399.1">
    <property type="nucleotide sequence ID" value="NZ_SOBG01000006.1"/>
</dbReference>
<feature type="coiled-coil region" evidence="2">
    <location>
        <begin position="123"/>
        <end position="157"/>
    </location>
</feature>
<evidence type="ECO:0000313" key="5">
    <source>
        <dbReference type="EMBL" id="TDT69188.1"/>
    </source>
</evidence>
<feature type="domain" description="HD-GYP" evidence="4">
    <location>
        <begin position="151"/>
        <end position="361"/>
    </location>
</feature>
<comment type="caution">
    <text evidence="5">The sequence shown here is derived from an EMBL/GenBank/DDBJ whole genome shotgun (WGS) entry which is preliminary data.</text>
</comment>
<keyword evidence="1" id="KW-0597">Phosphoprotein</keyword>
<sequence>MDELLKNQKILIVDDTPENIDVLGGILNEYKRTFALNGKKVLEKVFSDNPPDLILLDVMMPEMDGYEVCKILKQDYRSKNIPIIFITAKTDVEDETYGFSLGAVDYINKPVNPEIVKARVKTHLMLKIANEKLEKQNKYLEKEVERRTEKIAQTEDLTIRTLASLAETRDNETGEHILRTQYYVKVLAEYLRDNFKYKELKDEKVIKYIFKSAPLHDIGKVGVPDKILLKPGKLTFEEFEEMKKHTIYGRDALLKADKALNGESFLHYAMEIAYTHHEKWDGTGYPRGLKGEEIPVSGRLMALADVYDALISKRIYKPAFSHEKAKEIILEGKGKHFDPDIVEAFIVLEEVFKTIAKKYKD</sequence>
<dbReference type="CDD" id="cd00077">
    <property type="entry name" value="HDc"/>
    <property type="match status" value="1"/>
</dbReference>
<name>A0AA46DXZ1_9FUSO</name>
<dbReference type="SMART" id="SM00448">
    <property type="entry name" value="REC"/>
    <property type="match status" value="1"/>
</dbReference>
<dbReference type="PROSITE" id="PS51832">
    <property type="entry name" value="HD_GYP"/>
    <property type="match status" value="1"/>
</dbReference>
<dbReference type="AlphaFoldDB" id="A0AA46DXZ1"/>
<organism evidence="5 6">
    <name type="scientific">Hypnocyclicus thermotrophus</name>
    <dbReference type="NCBI Taxonomy" id="1627895"/>
    <lineage>
        <taxon>Bacteria</taxon>
        <taxon>Fusobacteriati</taxon>
        <taxon>Fusobacteriota</taxon>
        <taxon>Fusobacteriia</taxon>
        <taxon>Fusobacteriales</taxon>
        <taxon>Fusobacteriaceae</taxon>
        <taxon>Hypnocyclicus</taxon>
    </lineage>
</organism>
<feature type="domain" description="Response regulatory" evidence="3">
    <location>
        <begin position="9"/>
        <end position="124"/>
    </location>
</feature>
<proteinExistence type="predicted"/>
<reference evidence="5 6" key="1">
    <citation type="submission" date="2019-03" db="EMBL/GenBank/DDBJ databases">
        <title>Genomic Encyclopedia of Type Strains, Phase IV (KMG-IV): sequencing the most valuable type-strain genomes for metagenomic binning, comparative biology and taxonomic classification.</title>
        <authorList>
            <person name="Goeker M."/>
        </authorList>
    </citation>
    <scope>NUCLEOTIDE SEQUENCE [LARGE SCALE GENOMIC DNA]</scope>
    <source>
        <strain evidence="5 6">DSM 100055</strain>
    </source>
</reference>
<dbReference type="Gene3D" id="3.40.50.2300">
    <property type="match status" value="1"/>
</dbReference>
<dbReference type="GO" id="GO:0000160">
    <property type="term" value="P:phosphorelay signal transduction system"/>
    <property type="evidence" value="ECO:0007669"/>
    <property type="project" value="InterPro"/>
</dbReference>
<dbReference type="InterPro" id="IPR011006">
    <property type="entry name" value="CheY-like_superfamily"/>
</dbReference>
<dbReference type="Pfam" id="PF00072">
    <property type="entry name" value="Response_reg"/>
    <property type="match status" value="1"/>
</dbReference>
<dbReference type="InterPro" id="IPR003607">
    <property type="entry name" value="HD/PDEase_dom"/>
</dbReference>
<evidence type="ECO:0000259" key="3">
    <source>
        <dbReference type="PROSITE" id="PS50110"/>
    </source>
</evidence>
<dbReference type="PANTHER" id="PTHR45228">
    <property type="entry name" value="CYCLIC DI-GMP PHOSPHODIESTERASE TM_0186-RELATED"/>
    <property type="match status" value="1"/>
</dbReference>
<evidence type="ECO:0000259" key="4">
    <source>
        <dbReference type="PROSITE" id="PS51832"/>
    </source>
</evidence>
<protein>
    <submittedName>
        <fullName evidence="5">Two-component system response regulator</fullName>
    </submittedName>
</protein>
<dbReference type="PROSITE" id="PS50110">
    <property type="entry name" value="RESPONSE_REGULATORY"/>
    <property type="match status" value="1"/>
</dbReference>
<evidence type="ECO:0000256" key="1">
    <source>
        <dbReference type="PROSITE-ProRule" id="PRU00169"/>
    </source>
</evidence>
<dbReference type="InterPro" id="IPR001789">
    <property type="entry name" value="Sig_transdc_resp-reg_receiver"/>
</dbReference>
<dbReference type="Proteomes" id="UP000294678">
    <property type="component" value="Unassembled WGS sequence"/>
</dbReference>
<keyword evidence="6" id="KW-1185">Reference proteome</keyword>
<dbReference type="SUPFAM" id="SSF109604">
    <property type="entry name" value="HD-domain/PDEase-like"/>
    <property type="match status" value="1"/>
</dbReference>
<feature type="modified residue" description="4-aspartylphosphate" evidence="1">
    <location>
        <position position="57"/>
    </location>
</feature>
<keyword evidence="2" id="KW-0175">Coiled coil</keyword>
<dbReference type="InterPro" id="IPR037522">
    <property type="entry name" value="HD_GYP_dom"/>
</dbReference>
<dbReference type="SUPFAM" id="SSF52172">
    <property type="entry name" value="CheY-like"/>
    <property type="match status" value="1"/>
</dbReference>
<dbReference type="PANTHER" id="PTHR45228:SF5">
    <property type="entry name" value="CYCLIC DI-GMP PHOSPHODIESTERASE VC_1348-RELATED"/>
    <property type="match status" value="1"/>
</dbReference>
<dbReference type="Pfam" id="PF13487">
    <property type="entry name" value="HD_5"/>
    <property type="match status" value="1"/>
</dbReference>